<protein>
    <submittedName>
        <fullName evidence="1">WbqC-like protein family</fullName>
    </submittedName>
</protein>
<dbReference type="Pfam" id="PF08889">
    <property type="entry name" value="WbqC"/>
    <property type="match status" value="1"/>
</dbReference>
<keyword evidence="2" id="KW-1185">Reference proteome</keyword>
<accession>A0A0F3GJB4</accession>
<dbReference type="AlphaFoldDB" id="A0A0F3GJB4"/>
<dbReference type="EMBL" id="LACI01002428">
    <property type="protein sequence ID" value="KJU82054.1"/>
    <property type="molecule type" value="Genomic_DNA"/>
</dbReference>
<dbReference type="Proteomes" id="UP000033423">
    <property type="component" value="Unassembled WGS sequence"/>
</dbReference>
<evidence type="ECO:0000313" key="1">
    <source>
        <dbReference type="EMBL" id="KJU82054.1"/>
    </source>
</evidence>
<comment type="caution">
    <text evidence="1">The sequence shown here is derived from an EMBL/GenBank/DDBJ whole genome shotgun (WGS) entry which is preliminary data.</text>
</comment>
<organism evidence="1 2">
    <name type="scientific">Candidatus Magnetobacterium bavaricum</name>
    <dbReference type="NCBI Taxonomy" id="29290"/>
    <lineage>
        <taxon>Bacteria</taxon>
        <taxon>Pseudomonadati</taxon>
        <taxon>Nitrospirota</taxon>
        <taxon>Thermodesulfovibrionia</taxon>
        <taxon>Thermodesulfovibrionales</taxon>
        <taxon>Candidatus Magnetobacteriaceae</taxon>
        <taxon>Candidatus Magnetobacterium</taxon>
    </lineage>
</organism>
<name>A0A0F3GJB4_9BACT</name>
<sequence>MILVGHQPEYIPWISFFGKLTMADCFMIVDNVQFNKKYFQNRVRIRNANGWSWLTVPIITKNRFYQRINEVVIDSTTNWQRKHWKTISIAYKKASTYQDHSGFFEDIFNKNWTMLVDLNVEIIKYLIKAFGIKIEVIKSSDYPEITGSKTDLIIDMCKATGAKTYLSGIHGKDYIDEQKVNDSGIKLLYQEFTHPTYPQIFHPFIPNMSSVDLLFNCGAESYSILKESSKYYEFYK</sequence>
<evidence type="ECO:0000313" key="2">
    <source>
        <dbReference type="Proteomes" id="UP000033423"/>
    </source>
</evidence>
<gene>
    <name evidence="1" type="ORF">MBAV_005709</name>
</gene>
<dbReference type="InterPro" id="IPR014985">
    <property type="entry name" value="WbqC"/>
</dbReference>
<proteinExistence type="predicted"/>
<reference evidence="1 2" key="1">
    <citation type="submission" date="2015-02" db="EMBL/GenBank/DDBJ databases">
        <title>Single-cell genomics of uncultivated deep-branching MTB reveals a conserved set of magnetosome genes.</title>
        <authorList>
            <person name="Kolinko S."/>
            <person name="Richter M."/>
            <person name="Glockner F.O."/>
            <person name="Brachmann A."/>
            <person name="Schuler D."/>
        </authorList>
    </citation>
    <scope>NUCLEOTIDE SEQUENCE [LARGE SCALE GENOMIC DNA]</scope>
    <source>
        <strain evidence="1">TM-1</strain>
    </source>
</reference>